<evidence type="ECO:0000313" key="3">
    <source>
        <dbReference type="EMBL" id="OJH35376.1"/>
    </source>
</evidence>
<keyword evidence="4" id="KW-1185">Reference proteome</keyword>
<evidence type="ECO:0000256" key="1">
    <source>
        <dbReference type="ARBA" id="ARBA00023002"/>
    </source>
</evidence>
<dbReference type="AlphaFoldDB" id="A0A1L9AZH0"/>
<evidence type="ECO:0000313" key="4">
    <source>
        <dbReference type="Proteomes" id="UP000182229"/>
    </source>
</evidence>
<dbReference type="Proteomes" id="UP000182229">
    <property type="component" value="Unassembled WGS sequence"/>
</dbReference>
<keyword evidence="1" id="KW-0560">Oxidoreductase</keyword>
<name>A0A1L9AZH0_9BACT</name>
<dbReference type="InterPro" id="IPR023210">
    <property type="entry name" value="NADP_OxRdtase_dom"/>
</dbReference>
<dbReference type="Pfam" id="PF00248">
    <property type="entry name" value="Aldo_ket_red"/>
    <property type="match status" value="1"/>
</dbReference>
<proteinExistence type="predicted"/>
<dbReference type="PANTHER" id="PTHR43364:SF4">
    <property type="entry name" value="NAD(P)-LINKED OXIDOREDUCTASE SUPERFAMILY PROTEIN"/>
    <property type="match status" value="1"/>
</dbReference>
<reference evidence="3 4" key="2">
    <citation type="submission" date="2016-12" db="EMBL/GenBank/DDBJ databases">
        <title>Draft Genome Sequence of Cystobacter ferrugineus Strain Cbfe23.</title>
        <authorList>
            <person name="Akbar S."/>
            <person name="Dowd S.E."/>
            <person name="Stevens D.C."/>
        </authorList>
    </citation>
    <scope>NUCLEOTIDE SEQUENCE [LARGE SCALE GENOMIC DNA]</scope>
    <source>
        <strain evidence="3 4">Cbfe23</strain>
    </source>
</reference>
<gene>
    <name evidence="3" type="ORF">BON30_38180</name>
</gene>
<dbReference type="GO" id="GO:0005829">
    <property type="term" value="C:cytosol"/>
    <property type="evidence" value="ECO:0007669"/>
    <property type="project" value="TreeGrafter"/>
</dbReference>
<comment type="caution">
    <text evidence="3">The sequence shown here is derived from an EMBL/GenBank/DDBJ whole genome shotgun (WGS) entry which is preliminary data.</text>
</comment>
<feature type="domain" description="NADP-dependent oxidoreductase" evidence="2">
    <location>
        <begin position="23"/>
        <end position="329"/>
    </location>
</feature>
<dbReference type="PANTHER" id="PTHR43364">
    <property type="entry name" value="NADH-SPECIFIC METHYLGLYOXAL REDUCTASE-RELATED"/>
    <property type="match status" value="1"/>
</dbReference>
<dbReference type="InterPro" id="IPR050523">
    <property type="entry name" value="AKR_Detox_Biosynth"/>
</dbReference>
<accession>A0A1L9AZH0</accession>
<dbReference type="GO" id="GO:0016491">
    <property type="term" value="F:oxidoreductase activity"/>
    <property type="evidence" value="ECO:0007669"/>
    <property type="project" value="UniProtKB-KW"/>
</dbReference>
<dbReference type="CDD" id="cd19080">
    <property type="entry name" value="AKR_AKR9A_9B"/>
    <property type="match status" value="1"/>
</dbReference>
<protein>
    <submittedName>
        <fullName evidence="3">Aldo/keto reductase</fullName>
    </submittedName>
</protein>
<dbReference type="Gene3D" id="3.20.20.100">
    <property type="entry name" value="NADP-dependent oxidoreductase domain"/>
    <property type="match status" value="1"/>
</dbReference>
<dbReference type="EMBL" id="MPIN01000014">
    <property type="protein sequence ID" value="OJH35376.1"/>
    <property type="molecule type" value="Genomic_DNA"/>
</dbReference>
<dbReference type="FunFam" id="3.20.20.100:FF:000004">
    <property type="entry name" value="Oxidoreductase, aldo/keto reductase"/>
    <property type="match status" value="1"/>
</dbReference>
<evidence type="ECO:0000259" key="2">
    <source>
        <dbReference type="Pfam" id="PF00248"/>
    </source>
</evidence>
<organism evidence="3 4">
    <name type="scientific">Cystobacter ferrugineus</name>
    <dbReference type="NCBI Taxonomy" id="83449"/>
    <lineage>
        <taxon>Bacteria</taxon>
        <taxon>Pseudomonadati</taxon>
        <taxon>Myxococcota</taxon>
        <taxon>Myxococcia</taxon>
        <taxon>Myxococcales</taxon>
        <taxon>Cystobacterineae</taxon>
        <taxon>Archangiaceae</taxon>
        <taxon>Cystobacter</taxon>
    </lineage>
</organism>
<dbReference type="STRING" id="83449.BON30_38180"/>
<reference evidence="4" key="1">
    <citation type="submission" date="2016-11" db="EMBL/GenBank/DDBJ databases">
        <authorList>
            <person name="Shukria A."/>
            <person name="Stevens D.C."/>
        </authorList>
    </citation>
    <scope>NUCLEOTIDE SEQUENCE [LARGE SCALE GENOMIC DNA]</scope>
    <source>
        <strain evidence="4">Cbfe23</strain>
    </source>
</reference>
<dbReference type="InterPro" id="IPR036812">
    <property type="entry name" value="NAD(P)_OxRdtase_dom_sf"/>
</dbReference>
<dbReference type="SUPFAM" id="SSF51430">
    <property type="entry name" value="NAD(P)-linked oxidoreductase"/>
    <property type="match status" value="1"/>
</dbReference>
<sequence length="357" mass="39632">MSSSITSLAHYRLLGRTGLRVSPLALGTMTFGTETGWGVPPDTAFSLVERYLDAGGNFIDTADIYTGGTSEKILGDYFKAHGNRDRVVLATKYSQSFSNGDPNAAGNGRKNLYRALHGSLERLRTDYLDLYWVHVWDALTPVEEVMSTLNDMVRSGKVRAIGLSDVPAWYLARAQTLAEWRGWERIAALQLEYSLVERNIEREHLVAARELGLGLVPWSPLGSGMLTGKYTRESVGSRGEGRLGHLYNSGYPIFEKLFTEKNWSIVDTLKSVAKEVGQSPAHVALNWVARRPGVTSTLVGASRLSQLEDNLRSLEFELPQSLREKLDAVSAPEVVHPYHFYTPEMLRMTTGGTHVSR</sequence>
<dbReference type="RefSeq" id="WP_071903475.1">
    <property type="nucleotide sequence ID" value="NZ_MPIN01000014.1"/>
</dbReference>
<dbReference type="OrthoDB" id="5523216at2"/>